<reference evidence="4 5" key="1">
    <citation type="submission" date="2024-07" db="EMBL/GenBank/DDBJ databases">
        <title>Draft sequence of the Neodothiora populina.</title>
        <authorList>
            <person name="Drown D.D."/>
            <person name="Schuette U.S."/>
            <person name="Buechlein A.B."/>
            <person name="Rusch D.R."/>
            <person name="Winton L.W."/>
            <person name="Adams G.A."/>
        </authorList>
    </citation>
    <scope>NUCLEOTIDE SEQUENCE [LARGE SCALE GENOMIC DNA]</scope>
    <source>
        <strain evidence="4 5">CPC 39397</strain>
    </source>
</reference>
<evidence type="ECO:0000256" key="1">
    <source>
        <dbReference type="ARBA" id="ARBA00022884"/>
    </source>
</evidence>
<keyword evidence="5" id="KW-1185">Reference proteome</keyword>
<feature type="compositionally biased region" description="Polar residues" evidence="2">
    <location>
        <begin position="742"/>
        <end position="754"/>
    </location>
</feature>
<dbReference type="PANTHER" id="PTHR23189">
    <property type="entry name" value="RNA RECOGNITION MOTIF-CONTAINING"/>
    <property type="match status" value="1"/>
</dbReference>
<evidence type="ECO:0000256" key="2">
    <source>
        <dbReference type="SAM" id="MobiDB-lite"/>
    </source>
</evidence>
<feature type="compositionally biased region" description="Basic and acidic residues" evidence="2">
    <location>
        <begin position="627"/>
        <end position="654"/>
    </location>
</feature>
<accession>A0ABR3PE13</accession>
<evidence type="ECO:0000313" key="4">
    <source>
        <dbReference type="EMBL" id="KAL1304393.1"/>
    </source>
</evidence>
<feature type="compositionally biased region" description="Polar residues" evidence="2">
    <location>
        <begin position="655"/>
        <end position="664"/>
    </location>
</feature>
<dbReference type="SUPFAM" id="SSF54928">
    <property type="entry name" value="RNA-binding domain, RBD"/>
    <property type="match status" value="1"/>
</dbReference>
<keyword evidence="1" id="KW-0694">RNA-binding</keyword>
<evidence type="ECO:0000313" key="5">
    <source>
        <dbReference type="Proteomes" id="UP001562354"/>
    </source>
</evidence>
<comment type="caution">
    <text evidence="4">The sequence shown here is derived from an EMBL/GenBank/DDBJ whole genome shotgun (WGS) entry which is preliminary data.</text>
</comment>
<feature type="region of interest" description="Disordered" evidence="2">
    <location>
        <begin position="129"/>
        <end position="162"/>
    </location>
</feature>
<dbReference type="InterPro" id="IPR007201">
    <property type="entry name" value="Mei2-like_Rrm_C"/>
</dbReference>
<feature type="region of interest" description="Disordered" evidence="2">
    <location>
        <begin position="730"/>
        <end position="754"/>
    </location>
</feature>
<sequence length="754" mass="84079">MQTQPASVAMIRKDSSMSHKGDESLDIRSPSTESTFSVVSTNSSNYKNKVATPWVPLPKVGRPISSPLSTKKSVIFSKDTRLHPTVAPFQPGGGPISFLNTDSEPDDTPLVNKGIAPTANIGRALRPIGSGSPPGSASSIDASPISGKKAPEKLHDGPAFSTDVDEHASGTRYVVIGNIPDHWAQTGILTRALVDCGIAQQLIAYQAMVTKPGFLEVVLWFDDLRHAVESRDSFGIALTTATFKFISHEEYFTINSTHPRAERATKFDGQIDFSTTFIGKVRDFDLQDIFKTIRAFAGTFGEIRTFALQEPCEIKTPRFRVEYFTISAADRACELGDLKEFIELGDDLLLDIMGYSPHGPSDATVGDAPSTPTRQVDLGFEARNGSGNPRGPAKPKRGGPSARNKTLVAPEYRQPRSRPFDASQVRRSGIHDLIDLQHVRASGQEHIRNQPQTVILSNIIQGTDCRTTVMVRNIPNKLDACDLKDWLDQTSEGLYDFSYLRVDFSNNCNVGYAFVNFSKPEYIVDFVDSRVGRPWGLFGSEKTCEVSYATIQGQDCLVAKFRNSSVMLEWEGFRPKVFYSVDSMFIPPGKNPGDQAPFPKPDNPSKLQRSLDNAVNIGLYPPRSHQRGRDNHPNNRRSQYDRGTPRALQEERSQENPVVPSNQIHGFFSPEQRLYRPDDYSMAYNHLNHQRRFQYGASYDIYEYAHANTHHGSLGPEDVSRITPAQIRESYKPRQQSDCRNRQPRQANHGTFFK</sequence>
<dbReference type="EMBL" id="JBFMKM010000008">
    <property type="protein sequence ID" value="KAL1304393.1"/>
    <property type="molecule type" value="Genomic_DNA"/>
</dbReference>
<name>A0ABR3PE13_9PEZI</name>
<feature type="region of interest" description="Disordered" evidence="2">
    <location>
        <begin position="360"/>
        <end position="409"/>
    </location>
</feature>
<feature type="region of interest" description="Disordered" evidence="2">
    <location>
        <begin position="1"/>
        <end position="41"/>
    </location>
</feature>
<feature type="compositionally biased region" description="Basic and acidic residues" evidence="2">
    <location>
        <begin position="11"/>
        <end position="26"/>
    </location>
</feature>
<feature type="compositionally biased region" description="Low complexity" evidence="2">
    <location>
        <begin position="29"/>
        <end position="41"/>
    </location>
</feature>
<gene>
    <name evidence="4" type="ORF">AAFC00_003393</name>
</gene>
<dbReference type="Proteomes" id="UP001562354">
    <property type="component" value="Unassembled WGS sequence"/>
</dbReference>
<dbReference type="Pfam" id="PF04059">
    <property type="entry name" value="RRM_2"/>
    <property type="match status" value="1"/>
</dbReference>
<feature type="compositionally biased region" description="Low complexity" evidence="2">
    <location>
        <begin position="129"/>
        <end position="147"/>
    </location>
</feature>
<dbReference type="InterPro" id="IPR035979">
    <property type="entry name" value="RBD_domain_sf"/>
</dbReference>
<protein>
    <recommendedName>
        <fullName evidence="3">Mei2-like C-terminal RNA recognition motif domain-containing protein</fullName>
    </recommendedName>
</protein>
<dbReference type="RefSeq" id="XP_069200668.1">
    <property type="nucleotide sequence ID" value="XM_069342858.1"/>
</dbReference>
<proteinExistence type="predicted"/>
<organism evidence="4 5">
    <name type="scientific">Neodothiora populina</name>
    <dbReference type="NCBI Taxonomy" id="2781224"/>
    <lineage>
        <taxon>Eukaryota</taxon>
        <taxon>Fungi</taxon>
        <taxon>Dikarya</taxon>
        <taxon>Ascomycota</taxon>
        <taxon>Pezizomycotina</taxon>
        <taxon>Dothideomycetes</taxon>
        <taxon>Dothideomycetidae</taxon>
        <taxon>Dothideales</taxon>
        <taxon>Dothioraceae</taxon>
        <taxon>Neodothiora</taxon>
    </lineage>
</organism>
<feature type="region of interest" description="Disordered" evidence="2">
    <location>
        <begin position="617"/>
        <end position="665"/>
    </location>
</feature>
<feature type="compositionally biased region" description="Basic and acidic residues" evidence="2">
    <location>
        <begin position="730"/>
        <end position="741"/>
    </location>
</feature>
<evidence type="ECO:0000259" key="3">
    <source>
        <dbReference type="Pfam" id="PF04059"/>
    </source>
</evidence>
<feature type="domain" description="Mei2-like C-terminal RNA recognition motif" evidence="3">
    <location>
        <begin position="466"/>
        <end position="562"/>
    </location>
</feature>
<dbReference type="GeneID" id="95977094"/>